<evidence type="ECO:0000313" key="6">
    <source>
        <dbReference type="EMBL" id="GAN77920.1"/>
    </source>
</evidence>
<gene>
    <name evidence="6" type="ORF">Asru_0518_03</name>
</gene>
<dbReference type="RefSeq" id="WP_048862225.1">
    <property type="nucleotide sequence ID" value="NZ_BANB01000518.1"/>
</dbReference>
<comment type="pathway">
    <text evidence="1">Lipid metabolism; fatty acid beta-oxidation.</text>
</comment>
<dbReference type="CDD" id="cd06558">
    <property type="entry name" value="crotonase-like"/>
    <property type="match status" value="1"/>
</dbReference>
<dbReference type="InterPro" id="IPR014748">
    <property type="entry name" value="Enoyl-CoA_hydra_C"/>
</dbReference>
<keyword evidence="7" id="KW-1185">Reference proteome</keyword>
<protein>
    <submittedName>
        <fullName evidence="6">Enoyl-CoA hydratase</fullName>
    </submittedName>
</protein>
<evidence type="ECO:0000313" key="7">
    <source>
        <dbReference type="Proteomes" id="UP000032680"/>
    </source>
</evidence>
<keyword evidence="5" id="KW-0413">Isomerase</keyword>
<dbReference type="AlphaFoldDB" id="A0A0D6P821"/>
<sequence>MTSAPELIVTQDGPVAHLRLNRPDKRNSLNTAFWRDFPAALRALDAPGTVRAAVLSGAGPAFCAGMDVAVFSESASFCLDSGRARDAFISMGRALLATVAAIEQVRFPVIAAIHGACVGGGMEIAAACDLRYATADAQFRIEEINIGIMADLGNLQRVPRLLPQGIARELAFTGATLTGARAAAYGFVNEALADADAVLARALETARLIATKSPLAVRASKDALNYSRDHGIADSLDRGMVMNAAVLDAADLAESFRARGERRQPVYRDLAPLPGADEA</sequence>
<evidence type="ECO:0000256" key="2">
    <source>
        <dbReference type="ARBA" id="ARBA00005254"/>
    </source>
</evidence>
<comment type="similarity">
    <text evidence="2">Belongs to the enoyl-CoA hydratase/isomerase family.</text>
</comment>
<keyword evidence="3" id="KW-0276">Fatty acid metabolism</keyword>
<dbReference type="InterPro" id="IPR045002">
    <property type="entry name" value="Ech1-like"/>
</dbReference>
<proteinExistence type="inferred from homology"/>
<dbReference type="InterPro" id="IPR001753">
    <property type="entry name" value="Enoyl-CoA_hydra/iso"/>
</dbReference>
<evidence type="ECO:0000256" key="3">
    <source>
        <dbReference type="ARBA" id="ARBA00022832"/>
    </source>
</evidence>
<dbReference type="Gene3D" id="3.90.226.10">
    <property type="entry name" value="2-enoyl-CoA Hydratase, Chain A, domain 1"/>
    <property type="match status" value="1"/>
</dbReference>
<evidence type="ECO:0000256" key="5">
    <source>
        <dbReference type="ARBA" id="ARBA00023235"/>
    </source>
</evidence>
<comment type="caution">
    <text evidence="6">The sequence shown here is derived from an EMBL/GenBank/DDBJ whole genome shotgun (WGS) entry which is preliminary data.</text>
</comment>
<dbReference type="Pfam" id="PF00378">
    <property type="entry name" value="ECH_1"/>
    <property type="match status" value="1"/>
</dbReference>
<organism evidence="6 7">
    <name type="scientific">Acidisphaera rubrifaciens HS-AP3</name>
    <dbReference type="NCBI Taxonomy" id="1231350"/>
    <lineage>
        <taxon>Bacteria</taxon>
        <taxon>Pseudomonadati</taxon>
        <taxon>Pseudomonadota</taxon>
        <taxon>Alphaproteobacteria</taxon>
        <taxon>Acetobacterales</taxon>
        <taxon>Acetobacteraceae</taxon>
        <taxon>Acidisphaera</taxon>
    </lineage>
</organism>
<reference evidence="6 7" key="1">
    <citation type="submission" date="2012-11" db="EMBL/GenBank/DDBJ databases">
        <title>Whole genome sequence of Acidisphaera rubrifaciens HS-AP3.</title>
        <authorList>
            <person name="Azuma Y."/>
            <person name="Higashiura N."/>
            <person name="Hirakawa H."/>
            <person name="Matsushita K."/>
        </authorList>
    </citation>
    <scope>NUCLEOTIDE SEQUENCE [LARGE SCALE GENOMIC DNA]</scope>
    <source>
        <strain evidence="6 7">HS-AP3</strain>
    </source>
</reference>
<keyword evidence="4" id="KW-0443">Lipid metabolism</keyword>
<evidence type="ECO:0000256" key="4">
    <source>
        <dbReference type="ARBA" id="ARBA00023098"/>
    </source>
</evidence>
<dbReference type="SUPFAM" id="SSF52096">
    <property type="entry name" value="ClpP/crotonase"/>
    <property type="match status" value="1"/>
</dbReference>
<dbReference type="OrthoDB" id="9802898at2"/>
<dbReference type="Gene3D" id="1.10.12.10">
    <property type="entry name" value="Lyase 2-enoyl-coa Hydratase, Chain A, domain 2"/>
    <property type="match status" value="1"/>
</dbReference>
<dbReference type="Proteomes" id="UP000032680">
    <property type="component" value="Unassembled WGS sequence"/>
</dbReference>
<accession>A0A0D6P821</accession>
<evidence type="ECO:0000256" key="1">
    <source>
        <dbReference type="ARBA" id="ARBA00005005"/>
    </source>
</evidence>
<dbReference type="PANTHER" id="PTHR43149:SF1">
    <property type="entry name" value="DELTA(3,5)-DELTA(2,4)-DIENOYL-COA ISOMERASE, MITOCHONDRIAL"/>
    <property type="match status" value="1"/>
</dbReference>
<dbReference type="UniPathway" id="UPA00659"/>
<dbReference type="GO" id="GO:0051750">
    <property type="term" value="F:delta(3,5)-delta(2,4)-dienoyl-CoA isomerase activity"/>
    <property type="evidence" value="ECO:0007669"/>
    <property type="project" value="TreeGrafter"/>
</dbReference>
<dbReference type="PANTHER" id="PTHR43149">
    <property type="entry name" value="ENOYL-COA HYDRATASE"/>
    <property type="match status" value="1"/>
</dbReference>
<dbReference type="FunFam" id="1.10.12.10:FF:000004">
    <property type="entry name" value="Delta3,5-delta2,4-dienoyl-CoA isomerase"/>
    <property type="match status" value="1"/>
</dbReference>
<name>A0A0D6P821_9PROT</name>
<dbReference type="InterPro" id="IPR029045">
    <property type="entry name" value="ClpP/crotonase-like_dom_sf"/>
</dbReference>
<dbReference type="EMBL" id="BANB01000518">
    <property type="protein sequence ID" value="GAN77920.1"/>
    <property type="molecule type" value="Genomic_DNA"/>
</dbReference>
<dbReference type="GO" id="GO:0006635">
    <property type="term" value="P:fatty acid beta-oxidation"/>
    <property type="evidence" value="ECO:0007669"/>
    <property type="project" value="UniProtKB-UniPathway"/>
</dbReference>